<evidence type="ECO:0000313" key="5">
    <source>
        <dbReference type="EMBL" id="KAK1390388.1"/>
    </source>
</evidence>
<evidence type="ECO:0000256" key="1">
    <source>
        <dbReference type="ARBA" id="ARBA00023015"/>
    </source>
</evidence>
<sequence length="566" mass="63741">MTEMVPSCKSDFTRLPDKSSSSKECSKILEVGNFGRRTQVYGKEECRDSGIILHQNNLLYHEQQPLSGFVGFDDLSVRLVSQFPSCHDDCIKLTNIQAEIFNLLSEKETVTSPASFEILENPGSKCSQRSSKKLHETSCSEVGGAVLSTTEIIWLAGEKFIQSSSLGVYDFLELDLSSSTFSLGPDNKERDVDVIKHLLASAEKVDEEQFDRAIVLLNQCDEYACAEGNPIQRLVYYFTKALRARIDLKTGRLTSKYRGKMKSVEIKNKIQYPNPTSIAFSKHAPFSQVVHFTGVQVILEAVAEAKRIHIVDLEIGIGVQFSSLIQALASRHECPVEHLKITAVGTKSKSDIEKTGVWLETFALSMNLSFSFNVVMVSDMLDLDASLFELNSNESLAVYSPFLLWTMIFQQDRLECLMKVIRSINPCVIYIAENEANINSAVFVNRFTEALFYYGAYFDCLENCLSDDPARNILESINYGRAIENILMAEKEERRTRYVKVNVWKTFFTRFNMVETQLSTYSVYQARLVTKNIAGGSSCSLHMDGKSLIVGWKGTPLVSLSVWKFK</sequence>
<keyword evidence="6" id="KW-1185">Reference proteome</keyword>
<dbReference type="EMBL" id="JAUIZM010000004">
    <property type="protein sequence ID" value="KAK1390388.1"/>
    <property type="molecule type" value="Genomic_DNA"/>
</dbReference>
<evidence type="ECO:0000256" key="4">
    <source>
        <dbReference type="SAM" id="MobiDB-lite"/>
    </source>
</evidence>
<feature type="short sequence motif" description="VHIID" evidence="3">
    <location>
        <begin position="308"/>
        <end position="312"/>
    </location>
</feature>
<feature type="compositionally biased region" description="Basic and acidic residues" evidence="4">
    <location>
        <begin position="11"/>
        <end position="20"/>
    </location>
</feature>
<comment type="caution">
    <text evidence="3">Lacks conserved residue(s) required for the propagation of feature annotation.</text>
</comment>
<evidence type="ECO:0000256" key="2">
    <source>
        <dbReference type="ARBA" id="ARBA00023163"/>
    </source>
</evidence>
<dbReference type="PANTHER" id="PTHR31636">
    <property type="entry name" value="OSJNBA0084A10.13 PROTEIN-RELATED"/>
    <property type="match status" value="1"/>
</dbReference>
<feature type="region of interest" description="Leucine repeat II (LRII)" evidence="3">
    <location>
        <begin position="354"/>
        <end position="386"/>
    </location>
</feature>
<feature type="region of interest" description="SAW" evidence="3">
    <location>
        <begin position="488"/>
        <end position="564"/>
    </location>
</feature>
<keyword evidence="2" id="KW-0804">Transcription</keyword>
<organism evidence="5 6">
    <name type="scientific">Heracleum sosnowskyi</name>
    <dbReference type="NCBI Taxonomy" id="360622"/>
    <lineage>
        <taxon>Eukaryota</taxon>
        <taxon>Viridiplantae</taxon>
        <taxon>Streptophyta</taxon>
        <taxon>Embryophyta</taxon>
        <taxon>Tracheophyta</taxon>
        <taxon>Spermatophyta</taxon>
        <taxon>Magnoliopsida</taxon>
        <taxon>eudicotyledons</taxon>
        <taxon>Gunneridae</taxon>
        <taxon>Pentapetalae</taxon>
        <taxon>asterids</taxon>
        <taxon>campanulids</taxon>
        <taxon>Apiales</taxon>
        <taxon>Apiaceae</taxon>
        <taxon>Apioideae</taxon>
        <taxon>apioid superclade</taxon>
        <taxon>Tordylieae</taxon>
        <taxon>Tordyliinae</taxon>
        <taxon>Heracleum</taxon>
    </lineage>
</organism>
<dbReference type="AlphaFoldDB" id="A0AAD8IST0"/>
<protein>
    <submittedName>
        <fullName evidence="5">Transcription factor GRAS</fullName>
    </submittedName>
</protein>
<comment type="similarity">
    <text evidence="3">Belongs to the GRAS family.</text>
</comment>
<gene>
    <name evidence="5" type="ORF">POM88_018566</name>
</gene>
<accession>A0AAD8IST0</accession>
<dbReference type="Proteomes" id="UP001237642">
    <property type="component" value="Unassembled WGS sequence"/>
</dbReference>
<reference evidence="5" key="1">
    <citation type="submission" date="2023-02" db="EMBL/GenBank/DDBJ databases">
        <title>Genome of toxic invasive species Heracleum sosnowskyi carries increased number of genes despite the absence of recent whole-genome duplications.</title>
        <authorList>
            <person name="Schelkunov M."/>
            <person name="Shtratnikova V."/>
            <person name="Makarenko M."/>
            <person name="Klepikova A."/>
            <person name="Omelchenko D."/>
            <person name="Novikova G."/>
            <person name="Obukhova E."/>
            <person name="Bogdanov V."/>
            <person name="Penin A."/>
            <person name="Logacheva M."/>
        </authorList>
    </citation>
    <scope>NUCLEOTIDE SEQUENCE</scope>
    <source>
        <strain evidence="5">Hsosn_3</strain>
        <tissue evidence="5">Leaf</tissue>
    </source>
</reference>
<keyword evidence="1" id="KW-0805">Transcription regulation</keyword>
<name>A0AAD8IST0_9APIA</name>
<comment type="caution">
    <text evidence="5">The sequence shown here is derived from an EMBL/GenBank/DDBJ whole genome shotgun (WGS) entry which is preliminary data.</text>
</comment>
<evidence type="ECO:0000313" key="6">
    <source>
        <dbReference type="Proteomes" id="UP001237642"/>
    </source>
</evidence>
<dbReference type="PROSITE" id="PS50985">
    <property type="entry name" value="GRAS"/>
    <property type="match status" value="1"/>
</dbReference>
<evidence type="ECO:0000256" key="3">
    <source>
        <dbReference type="PROSITE-ProRule" id="PRU01191"/>
    </source>
</evidence>
<reference evidence="5" key="2">
    <citation type="submission" date="2023-05" db="EMBL/GenBank/DDBJ databases">
        <authorList>
            <person name="Schelkunov M.I."/>
        </authorList>
    </citation>
    <scope>NUCLEOTIDE SEQUENCE</scope>
    <source>
        <strain evidence="5">Hsosn_3</strain>
        <tissue evidence="5">Leaf</tissue>
    </source>
</reference>
<proteinExistence type="inferred from homology"/>
<dbReference type="Pfam" id="PF03514">
    <property type="entry name" value="GRAS"/>
    <property type="match status" value="1"/>
</dbReference>
<dbReference type="InterPro" id="IPR005202">
    <property type="entry name" value="TF_GRAS"/>
</dbReference>
<feature type="region of interest" description="Disordered" evidence="4">
    <location>
        <begin position="1"/>
        <end position="20"/>
    </location>
</feature>